<keyword evidence="2" id="KW-0805">Transcription regulation</keyword>
<comment type="similarity">
    <text evidence="1">Belongs to the LysR transcriptional regulatory family.</text>
</comment>
<proteinExistence type="inferred from homology"/>
<dbReference type="InterPro" id="IPR058163">
    <property type="entry name" value="LysR-type_TF_proteobact-type"/>
</dbReference>
<dbReference type="Gene3D" id="1.10.10.10">
    <property type="entry name" value="Winged helix-like DNA-binding domain superfamily/Winged helix DNA-binding domain"/>
    <property type="match status" value="1"/>
</dbReference>
<gene>
    <name evidence="6" type="ORF">DDF67_04915</name>
</gene>
<dbReference type="InterPro" id="IPR036390">
    <property type="entry name" value="WH_DNA-bd_sf"/>
</dbReference>
<evidence type="ECO:0000313" key="7">
    <source>
        <dbReference type="Proteomes" id="UP000245073"/>
    </source>
</evidence>
<dbReference type="SUPFAM" id="SSF46785">
    <property type="entry name" value="Winged helix' DNA-binding domain"/>
    <property type="match status" value="1"/>
</dbReference>
<dbReference type="PROSITE" id="PS50931">
    <property type="entry name" value="HTH_LYSR"/>
    <property type="match status" value="1"/>
</dbReference>
<evidence type="ECO:0000256" key="1">
    <source>
        <dbReference type="ARBA" id="ARBA00009437"/>
    </source>
</evidence>
<dbReference type="Proteomes" id="UP000245073">
    <property type="component" value="Unassembled WGS sequence"/>
</dbReference>
<dbReference type="PANTHER" id="PTHR30537">
    <property type="entry name" value="HTH-TYPE TRANSCRIPTIONAL REGULATOR"/>
    <property type="match status" value="1"/>
</dbReference>
<dbReference type="EMBL" id="QDKQ01000024">
    <property type="protein sequence ID" value="PVM92713.1"/>
    <property type="molecule type" value="Genomic_DNA"/>
</dbReference>
<evidence type="ECO:0000259" key="5">
    <source>
        <dbReference type="PROSITE" id="PS50931"/>
    </source>
</evidence>
<dbReference type="GO" id="GO:0043565">
    <property type="term" value="F:sequence-specific DNA binding"/>
    <property type="evidence" value="ECO:0007669"/>
    <property type="project" value="TreeGrafter"/>
</dbReference>
<protein>
    <submittedName>
        <fullName evidence="6">LysR family transcriptional regulator</fullName>
    </submittedName>
</protein>
<dbReference type="GO" id="GO:0003700">
    <property type="term" value="F:DNA-binding transcription factor activity"/>
    <property type="evidence" value="ECO:0007669"/>
    <property type="project" value="InterPro"/>
</dbReference>
<organism evidence="6 7">
    <name type="scientific">Caulobacter endophyticus</name>
    <dbReference type="NCBI Taxonomy" id="2172652"/>
    <lineage>
        <taxon>Bacteria</taxon>
        <taxon>Pseudomonadati</taxon>
        <taxon>Pseudomonadota</taxon>
        <taxon>Alphaproteobacteria</taxon>
        <taxon>Caulobacterales</taxon>
        <taxon>Caulobacteraceae</taxon>
        <taxon>Caulobacter</taxon>
    </lineage>
</organism>
<name>A0A2T9KA22_9CAUL</name>
<dbReference type="Pfam" id="PF03466">
    <property type="entry name" value="LysR_substrate"/>
    <property type="match status" value="1"/>
</dbReference>
<dbReference type="AlphaFoldDB" id="A0A2T9KA22"/>
<feature type="domain" description="HTH lysR-type" evidence="5">
    <location>
        <begin position="1"/>
        <end position="59"/>
    </location>
</feature>
<evidence type="ECO:0000256" key="3">
    <source>
        <dbReference type="ARBA" id="ARBA00023125"/>
    </source>
</evidence>
<dbReference type="InterPro" id="IPR036388">
    <property type="entry name" value="WH-like_DNA-bd_sf"/>
</dbReference>
<dbReference type="FunFam" id="1.10.10.10:FF:000001">
    <property type="entry name" value="LysR family transcriptional regulator"/>
    <property type="match status" value="1"/>
</dbReference>
<comment type="caution">
    <text evidence="6">The sequence shown here is derived from an EMBL/GenBank/DDBJ whole genome shotgun (WGS) entry which is preliminary data.</text>
</comment>
<dbReference type="InterPro" id="IPR000847">
    <property type="entry name" value="LysR_HTH_N"/>
</dbReference>
<dbReference type="CDD" id="cd08422">
    <property type="entry name" value="PBP2_CrgA_like"/>
    <property type="match status" value="1"/>
</dbReference>
<reference evidence="6 7" key="1">
    <citation type="submission" date="2018-04" db="EMBL/GenBank/DDBJ databases">
        <title>The genome sequence of Caulobacter sp. 744.</title>
        <authorList>
            <person name="Gao J."/>
            <person name="Sun J."/>
        </authorList>
    </citation>
    <scope>NUCLEOTIDE SEQUENCE [LARGE SCALE GENOMIC DNA]</scope>
    <source>
        <strain evidence="6 7">774</strain>
    </source>
</reference>
<keyword evidence="7" id="KW-1185">Reference proteome</keyword>
<evidence type="ECO:0000256" key="4">
    <source>
        <dbReference type="ARBA" id="ARBA00023163"/>
    </source>
</evidence>
<dbReference type="PANTHER" id="PTHR30537:SF5">
    <property type="entry name" value="HTH-TYPE TRANSCRIPTIONAL ACTIVATOR TTDR-RELATED"/>
    <property type="match status" value="1"/>
</dbReference>
<sequence>MELLADMALFVEVMKTRSFRRAAEALHMPSSTLSRRIGMLEKAVGLRLLNRTTRKVEPTEAGQLYYERCRRIVDEARLAHEQLGELLEQPSGTLRVSLPVDFGTYFLTPVIAEFAEKYPAISFEFDLTPRRVDLVAEPFDVAIRMGELSDSGLIARRLATVGRSLYASPAYLDRRGAPKAPADLIDHECLCTPRIDHWSLSSGGDVVEVLTHGRFRLNSIGMIRRLATMGMGIGLLADGIVSEDVERGDLCRVLPEWSAAPISVYAITETRLLPAKTQRFIEYLQACLDR</sequence>
<dbReference type="InterPro" id="IPR005119">
    <property type="entry name" value="LysR_subst-bd"/>
</dbReference>
<accession>A0A2T9KA22</accession>
<keyword evidence="3" id="KW-0238">DNA-binding</keyword>
<dbReference type="OrthoDB" id="9786526at2"/>
<evidence type="ECO:0000256" key="2">
    <source>
        <dbReference type="ARBA" id="ARBA00023015"/>
    </source>
</evidence>
<evidence type="ECO:0000313" key="6">
    <source>
        <dbReference type="EMBL" id="PVM92713.1"/>
    </source>
</evidence>
<dbReference type="GO" id="GO:0006351">
    <property type="term" value="P:DNA-templated transcription"/>
    <property type="evidence" value="ECO:0007669"/>
    <property type="project" value="TreeGrafter"/>
</dbReference>
<dbReference type="Pfam" id="PF00126">
    <property type="entry name" value="HTH_1"/>
    <property type="match status" value="1"/>
</dbReference>
<dbReference type="SUPFAM" id="SSF53850">
    <property type="entry name" value="Periplasmic binding protein-like II"/>
    <property type="match status" value="1"/>
</dbReference>
<dbReference type="Gene3D" id="3.40.190.290">
    <property type="match status" value="1"/>
</dbReference>
<dbReference type="RefSeq" id="WP_109099821.1">
    <property type="nucleotide sequence ID" value="NZ_QDKQ01000024.1"/>
</dbReference>
<keyword evidence="4" id="KW-0804">Transcription</keyword>